<proteinExistence type="inferred from homology"/>
<dbReference type="NCBIfam" id="TIGR00675">
    <property type="entry name" value="dcm"/>
    <property type="match status" value="1"/>
</dbReference>
<dbReference type="InterPro" id="IPR031303">
    <property type="entry name" value="C5_meth_CS"/>
</dbReference>
<dbReference type="InterPro" id="IPR050390">
    <property type="entry name" value="C5-Methyltransferase"/>
</dbReference>
<dbReference type="Proteomes" id="UP000274225">
    <property type="component" value="Unassembled WGS sequence"/>
</dbReference>
<gene>
    <name evidence="10" type="primary">dcm_1</name>
    <name evidence="10" type="ORF">NCTC11868_00040</name>
</gene>
<evidence type="ECO:0000256" key="2">
    <source>
        <dbReference type="ARBA" id="ARBA00022603"/>
    </source>
</evidence>
<evidence type="ECO:0000256" key="8">
    <source>
        <dbReference type="RuleBase" id="RU000416"/>
    </source>
</evidence>
<dbReference type="Pfam" id="PF00145">
    <property type="entry name" value="DNA_methylase"/>
    <property type="match status" value="1"/>
</dbReference>
<comment type="similarity">
    <text evidence="7 8">Belongs to the class I-like SAM-binding methyltransferase superfamily. C5-methyltransferase family.</text>
</comment>
<dbReference type="Gene3D" id="1.10.260.140">
    <property type="match status" value="1"/>
</dbReference>
<dbReference type="GO" id="GO:0032259">
    <property type="term" value="P:methylation"/>
    <property type="evidence" value="ECO:0007669"/>
    <property type="project" value="UniProtKB-KW"/>
</dbReference>
<dbReference type="GO" id="GO:0003886">
    <property type="term" value="F:DNA (cytosine-5-)-methyltransferase activity"/>
    <property type="evidence" value="ECO:0007669"/>
    <property type="project" value="UniProtKB-EC"/>
</dbReference>
<dbReference type="EC" id="2.1.1.37" evidence="1"/>
<dbReference type="AlphaFoldDB" id="A0A3P6KMV6"/>
<dbReference type="PROSITE" id="PS51679">
    <property type="entry name" value="SAM_MT_C5"/>
    <property type="match status" value="1"/>
</dbReference>
<accession>A0A3P6KMV6</accession>
<evidence type="ECO:0000313" key="10">
    <source>
        <dbReference type="EMBL" id="VDG85884.1"/>
    </source>
</evidence>
<dbReference type="GO" id="GO:0003677">
    <property type="term" value="F:DNA binding"/>
    <property type="evidence" value="ECO:0007669"/>
    <property type="project" value="TreeGrafter"/>
</dbReference>
<keyword evidence="3 7" id="KW-0808">Transferase</keyword>
<sequence>MQENISVTDLQHRECRTGNAGKLLQIYDVKTLVAQLNGVGENHWSAAILKRALANDSAWHRLSEKEFAHLQTLLPNHRHIIRIMRFALSIYLPELAASVAVLNRLADNACLPANGTNMRYALIKPTIIAIRRRIILNEDIRDITLSHKEGVSDERRRNIFVNTFLNTMFYWPVSLVSHFRWLAYRKKNSLGRAHGFACDTQGTLFFDVVRIIDARRPAMFVLENVKNLKSHDQGKTFRIIMQTLDELGYDVADAEDNGPDDPKIIDGKHFLPQHRERIVLVGFRRDLNLKADFTLRDISECFPAQRVTLAQLLDPMVEAKYILTPVLWKYLYRYAKKHQARGNGFGYGMVYPNNPQIVTRTLSARYYKDGAEILIDRGWDMAKGEKDFDDPLNQQHRPRRLTPRECARLMGFEAPGEAKFRIPVSDTQAYRQFGNSVVVPVFAAVAKLLEPKIKQAVALRQQEAQHGRRSR</sequence>
<organism evidence="10 11">
    <name type="scientific">Shigella dysenteriae</name>
    <dbReference type="NCBI Taxonomy" id="622"/>
    <lineage>
        <taxon>Bacteria</taxon>
        <taxon>Pseudomonadati</taxon>
        <taxon>Pseudomonadota</taxon>
        <taxon>Gammaproteobacteria</taxon>
        <taxon>Enterobacterales</taxon>
        <taxon>Enterobacteriaceae</taxon>
        <taxon>Shigella</taxon>
    </lineage>
</organism>
<dbReference type="Gene3D" id="3.40.50.150">
    <property type="entry name" value="Vaccinia Virus protein VP39"/>
    <property type="match status" value="1"/>
</dbReference>
<evidence type="ECO:0000256" key="3">
    <source>
        <dbReference type="ARBA" id="ARBA00022679"/>
    </source>
</evidence>
<evidence type="ECO:0000313" key="11">
    <source>
        <dbReference type="Proteomes" id="UP000274225"/>
    </source>
</evidence>
<keyword evidence="2 7" id="KW-0489">Methyltransferase</keyword>
<comment type="caution">
    <text evidence="7">Lacks conserved residue(s) required for the propagation of feature annotation.</text>
</comment>
<keyword evidence="4 7" id="KW-0949">S-adenosyl-L-methionine</keyword>
<feature type="domain" description="DNA methylase N-terminal" evidence="9">
    <location>
        <begin position="22"/>
        <end position="74"/>
    </location>
</feature>
<dbReference type="InterPro" id="IPR029063">
    <property type="entry name" value="SAM-dependent_MTases_sf"/>
</dbReference>
<dbReference type="InterPro" id="IPR040743">
    <property type="entry name" value="DNA_meth_N"/>
</dbReference>
<dbReference type="SUPFAM" id="SSF53335">
    <property type="entry name" value="S-adenosyl-L-methionine-dependent methyltransferases"/>
    <property type="match status" value="1"/>
</dbReference>
<evidence type="ECO:0000256" key="5">
    <source>
        <dbReference type="ARBA" id="ARBA00022747"/>
    </source>
</evidence>
<dbReference type="PROSITE" id="PS00095">
    <property type="entry name" value="C5_MTASE_2"/>
    <property type="match status" value="1"/>
</dbReference>
<evidence type="ECO:0000256" key="6">
    <source>
        <dbReference type="ARBA" id="ARBA00047422"/>
    </source>
</evidence>
<evidence type="ECO:0000259" key="9">
    <source>
        <dbReference type="Pfam" id="PF18284"/>
    </source>
</evidence>
<dbReference type="GO" id="GO:0044027">
    <property type="term" value="P:negative regulation of gene expression via chromosomal CpG island methylation"/>
    <property type="evidence" value="ECO:0007669"/>
    <property type="project" value="TreeGrafter"/>
</dbReference>
<dbReference type="Gene3D" id="3.90.120.30">
    <property type="match status" value="1"/>
</dbReference>
<dbReference type="PANTHER" id="PTHR10629">
    <property type="entry name" value="CYTOSINE-SPECIFIC METHYLTRANSFERASE"/>
    <property type="match status" value="1"/>
</dbReference>
<reference evidence="10 11" key="1">
    <citation type="submission" date="2018-11" db="EMBL/GenBank/DDBJ databases">
        <authorList>
            <consortium name="Pathogen Informatics"/>
        </authorList>
    </citation>
    <scope>NUCLEOTIDE SEQUENCE [LARGE SCALE GENOMIC DNA]</scope>
    <source>
        <strain evidence="10 11">NCTC11868</strain>
    </source>
</reference>
<dbReference type="REBASE" id="415417">
    <property type="entry name" value="M.Sdy11868Dcm2P"/>
</dbReference>
<evidence type="ECO:0000256" key="7">
    <source>
        <dbReference type="PROSITE-ProRule" id="PRU01016"/>
    </source>
</evidence>
<dbReference type="InterPro" id="IPR001525">
    <property type="entry name" value="C5_MeTfrase"/>
</dbReference>
<evidence type="ECO:0000256" key="1">
    <source>
        <dbReference type="ARBA" id="ARBA00011975"/>
    </source>
</evidence>
<dbReference type="GO" id="GO:0009307">
    <property type="term" value="P:DNA restriction-modification system"/>
    <property type="evidence" value="ECO:0007669"/>
    <property type="project" value="UniProtKB-KW"/>
</dbReference>
<dbReference type="PANTHER" id="PTHR10629:SF52">
    <property type="entry name" value="DNA (CYTOSINE-5)-METHYLTRANSFERASE 1"/>
    <property type="match status" value="1"/>
</dbReference>
<comment type="catalytic activity">
    <reaction evidence="6">
        <text>a 2'-deoxycytidine in DNA + S-adenosyl-L-methionine = a 5-methyl-2'-deoxycytidine in DNA + S-adenosyl-L-homocysteine + H(+)</text>
        <dbReference type="Rhea" id="RHEA:13681"/>
        <dbReference type="Rhea" id="RHEA-COMP:11369"/>
        <dbReference type="Rhea" id="RHEA-COMP:11370"/>
        <dbReference type="ChEBI" id="CHEBI:15378"/>
        <dbReference type="ChEBI" id="CHEBI:57856"/>
        <dbReference type="ChEBI" id="CHEBI:59789"/>
        <dbReference type="ChEBI" id="CHEBI:85452"/>
        <dbReference type="ChEBI" id="CHEBI:85454"/>
        <dbReference type="EC" id="2.1.1.37"/>
    </reaction>
</comment>
<protein>
    <recommendedName>
        <fullName evidence="1">DNA (cytosine-5-)-methyltransferase</fullName>
        <ecNumber evidence="1">2.1.1.37</ecNumber>
    </recommendedName>
</protein>
<dbReference type="EMBL" id="UYIT01000002">
    <property type="protein sequence ID" value="VDG85884.1"/>
    <property type="molecule type" value="Genomic_DNA"/>
</dbReference>
<name>A0A3P6KMV6_SHIDY</name>
<dbReference type="Pfam" id="PF18284">
    <property type="entry name" value="DNA_meth_N"/>
    <property type="match status" value="1"/>
</dbReference>
<dbReference type="PRINTS" id="PR00105">
    <property type="entry name" value="C5METTRFRASE"/>
</dbReference>
<evidence type="ECO:0000256" key="4">
    <source>
        <dbReference type="ARBA" id="ARBA00022691"/>
    </source>
</evidence>
<keyword evidence="5" id="KW-0680">Restriction system</keyword>